<proteinExistence type="predicted"/>
<protein>
    <submittedName>
        <fullName evidence="12">Unannotated protein</fullName>
    </submittedName>
</protein>
<evidence type="ECO:0000256" key="2">
    <source>
        <dbReference type="ARBA" id="ARBA00022448"/>
    </source>
</evidence>
<keyword evidence="2" id="KW-0813">Transport</keyword>
<feature type="transmembrane region" description="Helical" evidence="9">
    <location>
        <begin position="115"/>
        <end position="136"/>
    </location>
</feature>
<dbReference type="GO" id="GO:1902600">
    <property type="term" value="P:proton transmembrane transport"/>
    <property type="evidence" value="ECO:0007669"/>
    <property type="project" value="InterPro"/>
</dbReference>
<keyword evidence="5 9" id="KW-1133">Transmembrane helix</keyword>
<evidence type="ECO:0000256" key="5">
    <source>
        <dbReference type="ARBA" id="ARBA00022989"/>
    </source>
</evidence>
<feature type="transmembrane region" description="Helical" evidence="9">
    <location>
        <begin position="333"/>
        <end position="352"/>
    </location>
</feature>
<feature type="transmembrane region" description="Helical" evidence="9">
    <location>
        <begin position="58"/>
        <end position="77"/>
    </location>
</feature>
<feature type="transmembrane region" description="Helical" evidence="9">
    <location>
        <begin position="178"/>
        <end position="196"/>
    </location>
</feature>
<feature type="transmembrane region" description="Helical" evidence="9">
    <location>
        <begin position="299"/>
        <end position="321"/>
    </location>
</feature>
<evidence type="ECO:0000256" key="6">
    <source>
        <dbReference type="ARBA" id="ARBA00023065"/>
    </source>
</evidence>
<evidence type="ECO:0000313" key="11">
    <source>
        <dbReference type="EMBL" id="CAB4550179.1"/>
    </source>
</evidence>
<feature type="transmembrane region" description="Helical" evidence="9">
    <location>
        <begin position="217"/>
        <end position="234"/>
    </location>
</feature>
<evidence type="ECO:0000256" key="7">
    <source>
        <dbReference type="ARBA" id="ARBA00023136"/>
    </source>
</evidence>
<reference evidence="12" key="1">
    <citation type="submission" date="2020-05" db="EMBL/GenBank/DDBJ databases">
        <authorList>
            <person name="Chiriac C."/>
            <person name="Salcher M."/>
            <person name="Ghai R."/>
            <person name="Kavagutti S V."/>
        </authorList>
    </citation>
    <scope>NUCLEOTIDE SEQUENCE</scope>
</reference>
<dbReference type="Pfam" id="PF00999">
    <property type="entry name" value="Na_H_Exchanger"/>
    <property type="match status" value="1"/>
</dbReference>
<dbReference type="PANTHER" id="PTHR43562">
    <property type="entry name" value="NAPA-TYPE SODIUM/HYDROGEN ANTIPORTER"/>
    <property type="match status" value="1"/>
</dbReference>
<name>A0A6J6T032_9ZZZZ</name>
<organism evidence="12">
    <name type="scientific">freshwater metagenome</name>
    <dbReference type="NCBI Taxonomy" id="449393"/>
    <lineage>
        <taxon>unclassified sequences</taxon>
        <taxon>metagenomes</taxon>
        <taxon>ecological metagenomes</taxon>
    </lineage>
</organism>
<feature type="transmembrane region" description="Helical" evidence="9">
    <location>
        <begin position="6"/>
        <end position="26"/>
    </location>
</feature>
<feature type="transmembrane region" description="Helical" evidence="9">
    <location>
        <begin position="33"/>
        <end position="52"/>
    </location>
</feature>
<dbReference type="GO" id="GO:0015297">
    <property type="term" value="F:antiporter activity"/>
    <property type="evidence" value="ECO:0007669"/>
    <property type="project" value="UniProtKB-KW"/>
</dbReference>
<accession>A0A6J6T032</accession>
<evidence type="ECO:0000313" key="12">
    <source>
        <dbReference type="EMBL" id="CAB4740313.1"/>
    </source>
</evidence>
<evidence type="ECO:0000256" key="4">
    <source>
        <dbReference type="ARBA" id="ARBA00022692"/>
    </source>
</evidence>
<dbReference type="InterPro" id="IPR038770">
    <property type="entry name" value="Na+/solute_symporter_sf"/>
</dbReference>
<evidence type="ECO:0000256" key="8">
    <source>
        <dbReference type="SAM" id="MobiDB-lite"/>
    </source>
</evidence>
<sequence>MGHSAAQGLLIIMGAAVLAPILAELLRKWRIPSVLFELLLGILIGPAVLGWVEVGDFLGGLSELGLAMLFFMAGYEIDFSKLKGKPLKIGAIGWGISLGIALAVGVALAQTGLVISSLLIGLALTTTAIGTLMPMLRDRGLLQSSFGAYILAAGAIGEFGPVIAITILLGPSEPGSELLLLIAFAAIAAAVAAVASRPQPPAVIELMRRHLSTSSQLPVRLLLFTLTGLVLLATTLGLDNLLGAFAAGIIAKIALNKEQEEALEPKLEAIGFGFLIPVFFVVSGVKFDLESLLSSPSTLLKVPIFLVMMLIIRGLPALVLYRKVLTPRQRSALALLQATALPLLVVITQIGLQSGQMKPGNAAALVGAGMLSVLIFPLLGFAVLGKVEGVEPADRAPTAPGESEALGPISEA</sequence>
<evidence type="ECO:0000256" key="9">
    <source>
        <dbReference type="SAM" id="Phobius"/>
    </source>
</evidence>
<feature type="transmembrane region" description="Helical" evidence="9">
    <location>
        <begin position="148"/>
        <end position="172"/>
    </location>
</feature>
<evidence type="ECO:0000259" key="10">
    <source>
        <dbReference type="Pfam" id="PF00999"/>
    </source>
</evidence>
<feature type="transmembrane region" description="Helical" evidence="9">
    <location>
        <begin position="89"/>
        <end position="109"/>
    </location>
</feature>
<feature type="region of interest" description="Disordered" evidence="8">
    <location>
        <begin position="393"/>
        <end position="412"/>
    </location>
</feature>
<dbReference type="PANTHER" id="PTHR43562:SF1">
    <property type="entry name" value="NA(+)_H(+) ANTIPORTER YJBQ-RELATED"/>
    <property type="match status" value="1"/>
</dbReference>
<dbReference type="EMBL" id="CAEZYU010000038">
    <property type="protein sequence ID" value="CAB4740313.1"/>
    <property type="molecule type" value="Genomic_DNA"/>
</dbReference>
<evidence type="ECO:0000256" key="1">
    <source>
        <dbReference type="ARBA" id="ARBA00004141"/>
    </source>
</evidence>
<comment type="subcellular location">
    <subcellularLocation>
        <location evidence="1">Membrane</location>
        <topology evidence="1">Multi-pass membrane protein</topology>
    </subcellularLocation>
</comment>
<keyword evidence="7 9" id="KW-0472">Membrane</keyword>
<evidence type="ECO:0000256" key="3">
    <source>
        <dbReference type="ARBA" id="ARBA00022449"/>
    </source>
</evidence>
<keyword evidence="6" id="KW-0406">Ion transport</keyword>
<dbReference type="EMBL" id="CAFBMG010000083">
    <property type="protein sequence ID" value="CAB4905859.1"/>
    <property type="molecule type" value="Genomic_DNA"/>
</dbReference>
<feature type="transmembrane region" description="Helical" evidence="9">
    <location>
        <begin position="364"/>
        <end position="385"/>
    </location>
</feature>
<dbReference type="EMBL" id="CAEZSF010000185">
    <property type="protein sequence ID" value="CAB4550179.1"/>
    <property type="molecule type" value="Genomic_DNA"/>
</dbReference>
<gene>
    <name evidence="11" type="ORF">UFOPK1358_01573</name>
    <name evidence="12" type="ORF">UFOPK2766_00988</name>
    <name evidence="13" type="ORF">UFOPK3519_01097</name>
</gene>
<keyword evidence="4 9" id="KW-0812">Transmembrane</keyword>
<evidence type="ECO:0000313" key="13">
    <source>
        <dbReference type="EMBL" id="CAB4905859.1"/>
    </source>
</evidence>
<dbReference type="GO" id="GO:0016020">
    <property type="term" value="C:membrane"/>
    <property type="evidence" value="ECO:0007669"/>
    <property type="project" value="UniProtKB-SubCell"/>
</dbReference>
<dbReference type="AlphaFoldDB" id="A0A6J6T032"/>
<dbReference type="Gene3D" id="1.20.1530.20">
    <property type="match status" value="1"/>
</dbReference>
<feature type="domain" description="Cation/H+ exchanger transmembrane" evidence="10">
    <location>
        <begin position="16"/>
        <end position="379"/>
    </location>
</feature>
<dbReference type="InterPro" id="IPR006153">
    <property type="entry name" value="Cation/H_exchanger_TM"/>
</dbReference>
<keyword evidence="3" id="KW-0050">Antiport</keyword>